<reference evidence="4 5" key="1">
    <citation type="submission" date="2019-02" db="EMBL/GenBank/DDBJ databases">
        <title>Kribbella capetownensis sp. nov. and Kribbella speibonae sp. nov., isolated from soil.</title>
        <authorList>
            <person name="Curtis S.M."/>
            <person name="Norton I."/>
            <person name="Everest G.J."/>
            <person name="Meyers P.R."/>
        </authorList>
    </citation>
    <scope>NUCLEOTIDE SEQUENCE [LARGE SCALE GENOMIC DNA]</scope>
    <source>
        <strain evidence="4 5">SK5</strain>
    </source>
</reference>
<dbReference type="PANTHER" id="PTHR43818:SF11">
    <property type="entry name" value="BCDNA.GH03377"/>
    <property type="match status" value="1"/>
</dbReference>
<evidence type="ECO:0000313" key="5">
    <source>
        <dbReference type="Proteomes" id="UP000292385"/>
    </source>
</evidence>
<keyword evidence="1" id="KW-0560">Oxidoreductase</keyword>
<dbReference type="InterPro" id="IPR050463">
    <property type="entry name" value="Gfo/Idh/MocA_oxidrdct_glycsds"/>
</dbReference>
<evidence type="ECO:0000259" key="2">
    <source>
        <dbReference type="Pfam" id="PF01408"/>
    </source>
</evidence>
<dbReference type="Pfam" id="PF01408">
    <property type="entry name" value="GFO_IDH_MocA"/>
    <property type="match status" value="1"/>
</dbReference>
<feature type="domain" description="GFO/IDH/MocA-like oxidoreductase" evidence="3">
    <location>
        <begin position="134"/>
        <end position="269"/>
    </location>
</feature>
<keyword evidence="5" id="KW-1185">Reference proteome</keyword>
<evidence type="ECO:0000313" key="4">
    <source>
        <dbReference type="EMBL" id="TCC28114.1"/>
    </source>
</evidence>
<evidence type="ECO:0000256" key="1">
    <source>
        <dbReference type="ARBA" id="ARBA00023002"/>
    </source>
</evidence>
<dbReference type="InterPro" id="IPR055170">
    <property type="entry name" value="GFO_IDH_MocA-like_dom"/>
</dbReference>
<sequence length="362" mass="38769">MRANSEPLRVGMVGCGRVSSKYIEAIRASDRLILAACTDLMMANARAVADAHGVDVADSLEALLQDDSVDVVLNLTPPHAHEAVTISALEAGKHVYSEKPLATTREAARRVMQAAASSNCLLACAPDQILTGAMREAREMIDAGRIGNPIAVTAFMMNRGHEQWHPDPAGYYAFPGGGPFYNRAGYYVGALINLFGPVAEVSAMGRITWPNREIKTGSKAGNLIPVEVPTHISANLAFENGVIATVVMSFDVWNTSLPRIEIYGSEATVVLPDPVTNIGKALFLPQHESEAQNIPLRQSQDIGTGIRDLASAIDNNRQPILDAGLAYHIVDIIESVHVSITQGSTQQIESSCLRPELGVVTP</sequence>
<dbReference type="InterPro" id="IPR000683">
    <property type="entry name" value="Gfo/Idh/MocA-like_OxRdtase_N"/>
</dbReference>
<dbReference type="InterPro" id="IPR036291">
    <property type="entry name" value="NAD(P)-bd_dom_sf"/>
</dbReference>
<proteinExistence type="predicted"/>
<protein>
    <submittedName>
        <fullName evidence="4">Gfo/Idh/MocA family oxidoreductase</fullName>
    </submittedName>
</protein>
<dbReference type="Proteomes" id="UP000292385">
    <property type="component" value="Unassembled WGS sequence"/>
</dbReference>
<gene>
    <name evidence="4" type="ORF">E0H58_09380</name>
</gene>
<dbReference type="Gene3D" id="3.30.360.10">
    <property type="entry name" value="Dihydrodipicolinate Reductase, domain 2"/>
    <property type="match status" value="1"/>
</dbReference>
<dbReference type="Pfam" id="PF22725">
    <property type="entry name" value="GFO_IDH_MocA_C3"/>
    <property type="match status" value="1"/>
</dbReference>
<organism evidence="4 5">
    <name type="scientific">Kribbella speibonae</name>
    <dbReference type="NCBI Taxonomy" id="1572660"/>
    <lineage>
        <taxon>Bacteria</taxon>
        <taxon>Bacillati</taxon>
        <taxon>Actinomycetota</taxon>
        <taxon>Actinomycetes</taxon>
        <taxon>Propionibacteriales</taxon>
        <taxon>Kribbellaceae</taxon>
        <taxon>Kribbella</taxon>
    </lineage>
</organism>
<dbReference type="RefSeq" id="WP_131460769.1">
    <property type="nucleotide sequence ID" value="NZ_SJJY01000001.1"/>
</dbReference>
<dbReference type="SUPFAM" id="SSF51735">
    <property type="entry name" value="NAD(P)-binding Rossmann-fold domains"/>
    <property type="match status" value="1"/>
</dbReference>
<accession>A0ABY2AEM0</accession>
<dbReference type="SUPFAM" id="SSF55347">
    <property type="entry name" value="Glyceraldehyde-3-phosphate dehydrogenase-like, C-terminal domain"/>
    <property type="match status" value="1"/>
</dbReference>
<dbReference type="EMBL" id="SJJY01000001">
    <property type="protein sequence ID" value="TCC28114.1"/>
    <property type="molecule type" value="Genomic_DNA"/>
</dbReference>
<dbReference type="PANTHER" id="PTHR43818">
    <property type="entry name" value="BCDNA.GH03377"/>
    <property type="match status" value="1"/>
</dbReference>
<dbReference type="Gene3D" id="3.40.50.720">
    <property type="entry name" value="NAD(P)-binding Rossmann-like Domain"/>
    <property type="match status" value="1"/>
</dbReference>
<feature type="domain" description="Gfo/Idh/MocA-like oxidoreductase N-terminal" evidence="2">
    <location>
        <begin position="8"/>
        <end position="123"/>
    </location>
</feature>
<comment type="caution">
    <text evidence="4">The sequence shown here is derived from an EMBL/GenBank/DDBJ whole genome shotgun (WGS) entry which is preliminary data.</text>
</comment>
<name>A0ABY2AEM0_9ACTN</name>
<evidence type="ECO:0000259" key="3">
    <source>
        <dbReference type="Pfam" id="PF22725"/>
    </source>
</evidence>